<dbReference type="EMBL" id="BAABIE010000019">
    <property type="protein sequence ID" value="GAA4757529.1"/>
    <property type="molecule type" value="Genomic_DNA"/>
</dbReference>
<keyword evidence="6" id="KW-1185">Reference proteome</keyword>
<name>A0ABP8ZIC0_9ACTN</name>
<gene>
    <name evidence="5" type="ORF">GCM10023217_32200</name>
</gene>
<sequence length="411" mass="41910">MTARRTAKRGRLVAVSLAATLSAVTVSGCAYGLQDLPVAGVAETFPVTADLRTADGVVSGADVRSGQQIVGRVTDIALVDGQARLTLSLDGDTSLPANVQAAVELPSALGTPFIRLTEPDQPEGRLTAGSRIDVSETSLGPQVESTLAALGNLVTGSGVGQIQSVMQSLNEAFATRSDKVGDLIDTLNRLLSRSSTYTADFNAAMQAAADVTSLLAAQESKVAEFLEQTPAAVNVLARQRDQIAGLMSLTSGLAANLDTITQGRRADLNQLVPDAQKLVDALASVNGEVGATLGQMNSFMANMSRAIRGDYLVFDGALDIPGGIDKILTGGLLLSGQPLPTPGELADLLSGGLGAPKSSAPKSSAPKSSAPKSSAPKSSAPKKKTAPKKAAPTASKAPEKSGAPTTKEGSR</sequence>
<comment type="caution">
    <text evidence="5">The sequence shown here is derived from an EMBL/GenBank/DDBJ whole genome shotgun (WGS) entry which is preliminary data.</text>
</comment>
<feature type="domain" description="Mce/MlaD" evidence="3">
    <location>
        <begin position="46"/>
        <end position="118"/>
    </location>
</feature>
<proteinExistence type="predicted"/>
<dbReference type="InterPro" id="IPR024516">
    <property type="entry name" value="Mce_C"/>
</dbReference>
<dbReference type="InterPro" id="IPR052336">
    <property type="entry name" value="MlaD_Phospholipid_Transporter"/>
</dbReference>
<evidence type="ECO:0000313" key="6">
    <source>
        <dbReference type="Proteomes" id="UP001500822"/>
    </source>
</evidence>
<evidence type="ECO:0000259" key="4">
    <source>
        <dbReference type="Pfam" id="PF11887"/>
    </source>
</evidence>
<dbReference type="Pfam" id="PF02470">
    <property type="entry name" value="MlaD"/>
    <property type="match status" value="1"/>
</dbReference>
<reference evidence="6" key="1">
    <citation type="journal article" date="2019" name="Int. J. Syst. Evol. Microbiol.">
        <title>The Global Catalogue of Microorganisms (GCM) 10K type strain sequencing project: providing services to taxonomists for standard genome sequencing and annotation.</title>
        <authorList>
            <consortium name="The Broad Institute Genomics Platform"/>
            <consortium name="The Broad Institute Genome Sequencing Center for Infectious Disease"/>
            <person name="Wu L."/>
            <person name="Ma J."/>
        </authorList>
    </citation>
    <scope>NUCLEOTIDE SEQUENCE [LARGE SCALE GENOMIC DNA]</scope>
    <source>
        <strain evidence="6">JCM 18077</strain>
    </source>
</reference>
<dbReference type="Pfam" id="PF11887">
    <property type="entry name" value="Mce4_CUP1"/>
    <property type="match status" value="1"/>
</dbReference>
<feature type="region of interest" description="Disordered" evidence="1">
    <location>
        <begin position="345"/>
        <end position="411"/>
    </location>
</feature>
<accession>A0ABP8ZIC0</accession>
<feature type="signal peptide" evidence="2">
    <location>
        <begin position="1"/>
        <end position="30"/>
    </location>
</feature>
<protein>
    <submittedName>
        <fullName evidence="5">Virulence factor Mce family protein</fullName>
    </submittedName>
</protein>
<evidence type="ECO:0000256" key="2">
    <source>
        <dbReference type="SAM" id="SignalP"/>
    </source>
</evidence>
<organism evidence="5 6">
    <name type="scientific">Gordonia alkaliphila</name>
    <dbReference type="NCBI Taxonomy" id="1053547"/>
    <lineage>
        <taxon>Bacteria</taxon>
        <taxon>Bacillati</taxon>
        <taxon>Actinomycetota</taxon>
        <taxon>Actinomycetes</taxon>
        <taxon>Mycobacteriales</taxon>
        <taxon>Gordoniaceae</taxon>
        <taxon>Gordonia</taxon>
    </lineage>
</organism>
<dbReference type="RefSeq" id="WP_345314273.1">
    <property type="nucleotide sequence ID" value="NZ_BAABIE010000019.1"/>
</dbReference>
<feature type="compositionally biased region" description="Low complexity" evidence="1">
    <location>
        <begin position="355"/>
        <end position="379"/>
    </location>
</feature>
<feature type="chain" id="PRO_5045313746" evidence="2">
    <location>
        <begin position="31"/>
        <end position="411"/>
    </location>
</feature>
<dbReference type="PANTHER" id="PTHR33371:SF15">
    <property type="entry name" value="LIPOPROTEIN LPRN"/>
    <property type="match status" value="1"/>
</dbReference>
<dbReference type="Proteomes" id="UP001500822">
    <property type="component" value="Unassembled WGS sequence"/>
</dbReference>
<dbReference type="PROSITE" id="PS51257">
    <property type="entry name" value="PROKAR_LIPOPROTEIN"/>
    <property type="match status" value="1"/>
</dbReference>
<evidence type="ECO:0000256" key="1">
    <source>
        <dbReference type="SAM" id="MobiDB-lite"/>
    </source>
</evidence>
<dbReference type="InterPro" id="IPR003399">
    <property type="entry name" value="Mce/MlaD"/>
</dbReference>
<feature type="domain" description="Mammalian cell entry C-terminal" evidence="4">
    <location>
        <begin position="125"/>
        <end position="307"/>
    </location>
</feature>
<evidence type="ECO:0000313" key="5">
    <source>
        <dbReference type="EMBL" id="GAA4757529.1"/>
    </source>
</evidence>
<dbReference type="PANTHER" id="PTHR33371">
    <property type="entry name" value="INTERMEMBRANE PHOSPHOLIPID TRANSPORT SYSTEM BINDING PROTEIN MLAD-RELATED"/>
    <property type="match status" value="1"/>
</dbReference>
<evidence type="ECO:0000259" key="3">
    <source>
        <dbReference type="Pfam" id="PF02470"/>
    </source>
</evidence>
<keyword evidence="2" id="KW-0732">Signal</keyword>